<protein>
    <submittedName>
        <fullName evidence="1">Uncharacterized protein</fullName>
    </submittedName>
</protein>
<reference evidence="2" key="1">
    <citation type="submission" date="2016-10" db="EMBL/GenBank/DDBJ databases">
        <authorList>
            <person name="Varghese N."/>
            <person name="Submissions S."/>
        </authorList>
    </citation>
    <scope>NUCLEOTIDE SEQUENCE [LARGE SCALE GENOMIC DNA]</scope>
    <source>
        <strain evidence="2">Gh-48</strain>
    </source>
</reference>
<proteinExistence type="predicted"/>
<accession>A0A1H8RAC7</accession>
<dbReference type="Proteomes" id="UP000198942">
    <property type="component" value="Unassembled WGS sequence"/>
</dbReference>
<dbReference type="EMBL" id="FOCL01000010">
    <property type="protein sequence ID" value="SEO63322.1"/>
    <property type="molecule type" value="Genomic_DNA"/>
</dbReference>
<organism evidence="1 2">
    <name type="scientific">Mucilaginibacter gossypiicola</name>
    <dbReference type="NCBI Taxonomy" id="551995"/>
    <lineage>
        <taxon>Bacteria</taxon>
        <taxon>Pseudomonadati</taxon>
        <taxon>Bacteroidota</taxon>
        <taxon>Sphingobacteriia</taxon>
        <taxon>Sphingobacteriales</taxon>
        <taxon>Sphingobacteriaceae</taxon>
        <taxon>Mucilaginibacter</taxon>
    </lineage>
</organism>
<dbReference type="AlphaFoldDB" id="A0A1H8RAC7"/>
<keyword evidence="2" id="KW-1185">Reference proteome</keyword>
<evidence type="ECO:0000313" key="1">
    <source>
        <dbReference type="EMBL" id="SEO63322.1"/>
    </source>
</evidence>
<evidence type="ECO:0000313" key="2">
    <source>
        <dbReference type="Proteomes" id="UP000198942"/>
    </source>
</evidence>
<name>A0A1H8RAC7_9SPHI</name>
<sequence length="87" mass="9893">MTRFWFKFGFNNSEVIPYGTRLGCGITAYNYEDAVAILTEKVFRNNPLADIAQCIENVDISTLDEGHVLSNMDQPNVRGVWFPLGYQ</sequence>
<dbReference type="RefSeq" id="WP_091217214.1">
    <property type="nucleotide sequence ID" value="NZ_FOCL01000010.1"/>
</dbReference>
<dbReference type="OrthoDB" id="677036at2"/>
<gene>
    <name evidence="1" type="ORF">SAMN05192574_11056</name>
</gene>